<name>A0A809ECA0_RALSL</name>
<evidence type="ECO:0000313" key="1">
    <source>
        <dbReference type="EMBL" id="AYB58397.1"/>
    </source>
</evidence>
<protein>
    <submittedName>
        <fullName evidence="1">Uncharacterized protein</fullName>
    </submittedName>
</protein>
<geneLocation type="plasmid" evidence="1">
    <name>unnamed</name>
</geneLocation>
<dbReference type="EMBL" id="CP026093">
    <property type="protein sequence ID" value="AYB58397.1"/>
    <property type="molecule type" value="Genomic_DNA"/>
</dbReference>
<organism evidence="1">
    <name type="scientific">Ralstonia solanacearum</name>
    <name type="common">Pseudomonas solanacearum</name>
    <dbReference type="NCBI Taxonomy" id="305"/>
    <lineage>
        <taxon>Bacteria</taxon>
        <taxon>Pseudomonadati</taxon>
        <taxon>Pseudomonadota</taxon>
        <taxon>Betaproteobacteria</taxon>
        <taxon>Burkholderiales</taxon>
        <taxon>Burkholderiaceae</taxon>
        <taxon>Ralstonia</taxon>
        <taxon>Ralstonia solanacearum species complex</taxon>
    </lineage>
</organism>
<dbReference type="AlphaFoldDB" id="A0A809ECA0"/>
<reference evidence="1" key="1">
    <citation type="submission" date="2018-01" db="EMBL/GenBank/DDBJ databases">
        <title>Complete Genome Sequence of three strains from Ralstonia solanacearum ecotype Moko sequevar IIA-53 from Brazil.</title>
        <authorList>
            <person name="Silva J.R."/>
            <person name="Albuquerque G.M.R."/>
            <person name="Pais A.K.L."/>
            <person name="Silva A.M.F."/>
            <person name="Boiteux M.E.N.F."/>
            <person name="Souza E.B."/>
            <person name="Mariano R.L.R."/>
        </authorList>
    </citation>
    <scope>NUCLEOTIDE SEQUENCE [LARGE SCALE GENOMIC DNA]</scope>
    <source>
        <strain evidence="1">SFC</strain>
        <plasmid evidence="1">unnamed</plasmid>
    </source>
</reference>
<gene>
    <name evidence="1" type="ORF">C2L97_20785</name>
</gene>
<proteinExistence type="predicted"/>
<sequence>MCLRRHATPRRGWIDYKSSDRSVNIRAGSDTGKSRPLPWQSARRCGHRLDVRMIRLNPANATIRSRFVEGFYWPCRISGLRARFTRAFRIHHARATSSVRPRERQRFQKPGA</sequence>
<keyword evidence="1" id="KW-0614">Plasmid</keyword>
<accession>A0A809ECA0</accession>